<comment type="subcellular location">
    <subcellularLocation>
        <location evidence="1">Cell inner membrane</location>
        <topology evidence="1">Multi-pass membrane protein</topology>
    </subcellularLocation>
</comment>
<dbReference type="PRINTS" id="PR00260">
    <property type="entry name" value="CHEMTRNSDUCR"/>
</dbReference>
<dbReference type="EMBL" id="JAXCLX010000001">
    <property type="protein sequence ID" value="MDY0871847.1"/>
    <property type="molecule type" value="Genomic_DNA"/>
</dbReference>
<dbReference type="Pfam" id="PF11563">
    <property type="entry name" value="Protoglobin"/>
    <property type="match status" value="1"/>
</dbReference>
<dbReference type="InterPro" id="IPR000727">
    <property type="entry name" value="T_SNARE_dom"/>
</dbReference>
<evidence type="ECO:0000256" key="4">
    <source>
        <dbReference type="ARBA" id="ARBA00029447"/>
    </source>
</evidence>
<evidence type="ECO:0000259" key="6">
    <source>
        <dbReference type="PROSITE" id="PS50111"/>
    </source>
</evidence>
<dbReference type="Pfam" id="PF00015">
    <property type="entry name" value="MCPsignal"/>
    <property type="match status" value="1"/>
</dbReference>
<protein>
    <submittedName>
        <fullName evidence="8">Globin-coupled sensor protein</fullName>
    </submittedName>
</protein>
<gene>
    <name evidence="8" type="ORF">SMD31_07930</name>
</gene>
<keyword evidence="2" id="KW-1003">Cell membrane</keyword>
<comment type="similarity">
    <text evidence="4">Belongs to the methyl-accepting chemotaxis (MCP) protein family.</text>
</comment>
<dbReference type="InterPro" id="IPR004089">
    <property type="entry name" value="MCPsignal_dom"/>
</dbReference>
<accession>A0ABU5DX04</accession>
<dbReference type="Gene3D" id="1.10.287.950">
    <property type="entry name" value="Methyl-accepting chemotaxis protein"/>
    <property type="match status" value="1"/>
</dbReference>
<dbReference type="PROSITE" id="PS50192">
    <property type="entry name" value="T_SNARE"/>
    <property type="match status" value="1"/>
</dbReference>
<feature type="domain" description="Methyl-accepting transducer" evidence="6">
    <location>
        <begin position="196"/>
        <end position="422"/>
    </location>
</feature>
<evidence type="ECO:0000313" key="8">
    <source>
        <dbReference type="EMBL" id="MDY0871847.1"/>
    </source>
</evidence>
<keyword evidence="3 5" id="KW-0807">Transducer</keyword>
<feature type="domain" description="T-SNARE coiled-coil homology" evidence="7">
    <location>
        <begin position="348"/>
        <end position="410"/>
    </location>
</feature>
<keyword evidence="2" id="KW-0472">Membrane</keyword>
<dbReference type="SUPFAM" id="SSF46458">
    <property type="entry name" value="Globin-like"/>
    <property type="match status" value="1"/>
</dbReference>
<dbReference type="SUPFAM" id="SSF58104">
    <property type="entry name" value="Methyl-accepting chemotaxis protein (MCP) signaling domain"/>
    <property type="match status" value="1"/>
</dbReference>
<dbReference type="SMART" id="SM00283">
    <property type="entry name" value="MA"/>
    <property type="match status" value="1"/>
</dbReference>
<dbReference type="CDD" id="cd01068">
    <property type="entry name" value="globin_sensor"/>
    <property type="match status" value="1"/>
</dbReference>
<dbReference type="PROSITE" id="PS50111">
    <property type="entry name" value="CHEMOTAXIS_TRANSDUC_2"/>
    <property type="match status" value="1"/>
</dbReference>
<dbReference type="InterPro" id="IPR012292">
    <property type="entry name" value="Globin/Proto"/>
</dbReference>
<dbReference type="InterPro" id="IPR044398">
    <property type="entry name" value="Globin-sensor_dom"/>
</dbReference>
<keyword evidence="2" id="KW-0997">Cell inner membrane</keyword>
<organism evidence="8 9">
    <name type="scientific">Dongia rigui</name>
    <dbReference type="NCBI Taxonomy" id="940149"/>
    <lineage>
        <taxon>Bacteria</taxon>
        <taxon>Pseudomonadati</taxon>
        <taxon>Pseudomonadota</taxon>
        <taxon>Alphaproteobacteria</taxon>
        <taxon>Rhodospirillales</taxon>
        <taxon>Dongiaceae</taxon>
        <taxon>Dongia</taxon>
    </lineage>
</organism>
<evidence type="ECO:0000256" key="3">
    <source>
        <dbReference type="ARBA" id="ARBA00023224"/>
    </source>
</evidence>
<dbReference type="InterPro" id="IPR009050">
    <property type="entry name" value="Globin-like_sf"/>
</dbReference>
<keyword evidence="9" id="KW-1185">Reference proteome</keyword>
<evidence type="ECO:0000313" key="9">
    <source>
        <dbReference type="Proteomes" id="UP001271769"/>
    </source>
</evidence>
<name>A0ABU5DX04_9PROT</name>
<evidence type="ECO:0000256" key="2">
    <source>
        <dbReference type="ARBA" id="ARBA00022519"/>
    </source>
</evidence>
<evidence type="ECO:0000256" key="1">
    <source>
        <dbReference type="ARBA" id="ARBA00004429"/>
    </source>
</evidence>
<dbReference type="PANTHER" id="PTHR32089:SF112">
    <property type="entry name" value="LYSOZYME-LIKE PROTEIN-RELATED"/>
    <property type="match status" value="1"/>
</dbReference>
<dbReference type="RefSeq" id="WP_320500271.1">
    <property type="nucleotide sequence ID" value="NZ_JAXCLX010000001.1"/>
</dbReference>
<evidence type="ECO:0000259" key="7">
    <source>
        <dbReference type="PROSITE" id="PS50192"/>
    </source>
</evidence>
<comment type="caution">
    <text evidence="8">The sequence shown here is derived from an EMBL/GenBank/DDBJ whole genome shotgun (WGS) entry which is preliminary data.</text>
</comment>
<reference evidence="8 9" key="1">
    <citation type="journal article" date="2013" name="Antonie Van Leeuwenhoek">
        <title>Dongia rigui sp. nov., isolated from freshwater of a large wetland in Korea.</title>
        <authorList>
            <person name="Baik K.S."/>
            <person name="Hwang Y.M."/>
            <person name="Choi J.S."/>
            <person name="Kwon J."/>
            <person name="Seong C.N."/>
        </authorList>
    </citation>
    <scope>NUCLEOTIDE SEQUENCE [LARGE SCALE GENOMIC DNA]</scope>
    <source>
        <strain evidence="8 9">04SU4-P</strain>
    </source>
</reference>
<dbReference type="InterPro" id="IPR039379">
    <property type="entry name" value="Protoglobin_sensor_dom"/>
</dbReference>
<dbReference type="InterPro" id="IPR004090">
    <property type="entry name" value="Chemotax_Me-accpt_rcpt"/>
</dbReference>
<dbReference type="Gene3D" id="1.10.490.10">
    <property type="entry name" value="Globins"/>
    <property type="match status" value="1"/>
</dbReference>
<dbReference type="Proteomes" id="UP001271769">
    <property type="component" value="Unassembled WGS sequence"/>
</dbReference>
<sequence length="453" mass="48018">MSERKPDLHIAERLAFSGIDANVLGVIGSFRGEIEAILPGAVAAFYDHLSHWPQLTGMFSSPARIEHAKAAQTTHWKRLFSGTLDEAYFESALKIGLIHAKIGLEPRWYIAAYHRTLSHLIRRAVIACYSRLHAHRATVELGDIVSAMTQLAMLDMDIAVSAYFEELQRQHGLDIERIGENFRGKVGSVIVALKKVSEHLQSGSTELTSSAHSAAADAEAVSQASLVTAQNVESVSAAAEELTAAINEIQRQTASASTIALQAVGEANSSNESVATLEQAAGHIGNVVRLIDDIAGHTNLLALNATIEAARAGDAGRGFQIVAAEVKGLSRQTAEATNQISSEIKAMQSATGTSAQAIHTIASTISRISDTTTAIAAAVEQQGAATTEIARSVETVSRSTTDVTNRMAAVASSIGVANRIADSVSHEITDLMAQTHALENEVEGFLNSLSQRA</sequence>
<proteinExistence type="inferred from homology"/>
<evidence type="ECO:0000256" key="5">
    <source>
        <dbReference type="PROSITE-ProRule" id="PRU00284"/>
    </source>
</evidence>
<dbReference type="PANTHER" id="PTHR32089">
    <property type="entry name" value="METHYL-ACCEPTING CHEMOTAXIS PROTEIN MCPB"/>
    <property type="match status" value="1"/>
</dbReference>